<keyword evidence="1" id="KW-0813">Transport</keyword>
<dbReference type="InterPro" id="IPR009050">
    <property type="entry name" value="Globin-like_sf"/>
</dbReference>
<dbReference type="InterPro" id="IPR012292">
    <property type="entry name" value="Globin/Proto"/>
</dbReference>
<evidence type="ECO:0008006" key="7">
    <source>
        <dbReference type="Google" id="ProtNLM"/>
    </source>
</evidence>
<organism evidence="5 6">
    <name type="scientific">Acidithiobacillus ferridurans</name>
    <dbReference type="NCBI Taxonomy" id="1232575"/>
    <lineage>
        <taxon>Bacteria</taxon>
        <taxon>Pseudomonadati</taxon>
        <taxon>Pseudomonadota</taxon>
        <taxon>Acidithiobacillia</taxon>
        <taxon>Acidithiobacillales</taxon>
        <taxon>Acidithiobacillaceae</taxon>
        <taxon>Acidithiobacillus</taxon>
    </lineage>
</organism>
<dbReference type="Proteomes" id="UP000280188">
    <property type="component" value="Chromosome"/>
</dbReference>
<sequence length="154" mass="17804">MVTAGDFSGTCRTLTAFFRIMEQVSPPKRRLEPLCEKITLPVIRAVVDDFYNRIQHHPTLAEPFSVVQDWELHKDRLVHYWWTVSGGLPYKDYRYALGDKHAPVGITHPLVDDWLALFHETMLDHMDADMARRWHGMATGIGESLRLMFAPRGD</sequence>
<dbReference type="Pfam" id="PF01152">
    <property type="entry name" value="Bac_globin"/>
    <property type="match status" value="1"/>
</dbReference>
<keyword evidence="3" id="KW-0479">Metal-binding</keyword>
<evidence type="ECO:0000313" key="6">
    <source>
        <dbReference type="Proteomes" id="UP000280188"/>
    </source>
</evidence>
<evidence type="ECO:0000256" key="4">
    <source>
        <dbReference type="ARBA" id="ARBA00023004"/>
    </source>
</evidence>
<keyword evidence="2" id="KW-0349">Heme</keyword>
<name>A0A2Z6IJ69_ACIFI</name>
<evidence type="ECO:0000256" key="3">
    <source>
        <dbReference type="ARBA" id="ARBA00022723"/>
    </source>
</evidence>
<dbReference type="GO" id="GO:0020037">
    <property type="term" value="F:heme binding"/>
    <property type="evidence" value="ECO:0007669"/>
    <property type="project" value="InterPro"/>
</dbReference>
<accession>A0A2Z6IJ69</accession>
<keyword evidence="6" id="KW-1185">Reference proteome</keyword>
<dbReference type="KEGG" id="afj:AFERRID_19560"/>
<dbReference type="GO" id="GO:0019825">
    <property type="term" value="F:oxygen binding"/>
    <property type="evidence" value="ECO:0007669"/>
    <property type="project" value="InterPro"/>
</dbReference>
<dbReference type="SUPFAM" id="SSF46458">
    <property type="entry name" value="Globin-like"/>
    <property type="match status" value="1"/>
</dbReference>
<dbReference type="EMBL" id="AP018795">
    <property type="protein sequence ID" value="BBF65738.1"/>
    <property type="molecule type" value="Genomic_DNA"/>
</dbReference>
<dbReference type="GO" id="GO:0046872">
    <property type="term" value="F:metal ion binding"/>
    <property type="evidence" value="ECO:0007669"/>
    <property type="project" value="UniProtKB-KW"/>
</dbReference>
<dbReference type="AlphaFoldDB" id="A0A2Z6IJ69"/>
<evidence type="ECO:0000313" key="5">
    <source>
        <dbReference type="EMBL" id="BBF65738.1"/>
    </source>
</evidence>
<evidence type="ECO:0000256" key="1">
    <source>
        <dbReference type="ARBA" id="ARBA00022448"/>
    </source>
</evidence>
<proteinExistence type="predicted"/>
<keyword evidence="4" id="KW-0408">Iron</keyword>
<reference evidence="5 6" key="1">
    <citation type="journal article" date="2018" name="Microbiol. Resour. Announc.">
        <title>Complete Genome Sequence of Acidithiobacillus ferridurans JCM 18981.</title>
        <authorList>
            <person name="Miyauchi T."/>
            <person name="Kouzuma A."/>
            <person name="Abe T."/>
            <person name="Watanabe K."/>
        </authorList>
    </citation>
    <scope>NUCLEOTIDE SEQUENCE [LARGE SCALE GENOMIC DNA]</scope>
    <source>
        <strain evidence="6">ATCC 33020 / DSM 29468 / JCM 18981 / 11Fe</strain>
    </source>
</reference>
<dbReference type="Gene3D" id="1.10.490.10">
    <property type="entry name" value="Globins"/>
    <property type="match status" value="1"/>
</dbReference>
<dbReference type="CDD" id="cd08916">
    <property type="entry name" value="TrHb3_P"/>
    <property type="match status" value="1"/>
</dbReference>
<evidence type="ECO:0000256" key="2">
    <source>
        <dbReference type="ARBA" id="ARBA00022617"/>
    </source>
</evidence>
<gene>
    <name evidence="5" type="ORF">AFERRID_19560</name>
</gene>
<protein>
    <recommendedName>
        <fullName evidence="7">Group 3 truncated hemoglobin ctb</fullName>
    </recommendedName>
</protein>
<dbReference type="InterPro" id="IPR001486">
    <property type="entry name" value="Hemoglobin_trunc"/>
</dbReference>